<comment type="caution">
    <text evidence="2">The sequence shown here is derived from an EMBL/GenBank/DDBJ whole genome shotgun (WGS) entry which is preliminary data.</text>
</comment>
<reference evidence="2 3" key="1">
    <citation type="submission" date="2019-05" db="EMBL/GenBank/DDBJ databases">
        <title>Another draft genome of Portunus trituberculatus and its Hox gene families provides insights of decapod evolution.</title>
        <authorList>
            <person name="Jeong J.-H."/>
            <person name="Song I."/>
            <person name="Kim S."/>
            <person name="Choi T."/>
            <person name="Kim D."/>
            <person name="Ryu S."/>
            <person name="Kim W."/>
        </authorList>
    </citation>
    <scope>NUCLEOTIDE SEQUENCE [LARGE SCALE GENOMIC DNA]</scope>
    <source>
        <tissue evidence="2">Muscle</tissue>
    </source>
</reference>
<feature type="region of interest" description="Disordered" evidence="1">
    <location>
        <begin position="77"/>
        <end position="102"/>
    </location>
</feature>
<evidence type="ECO:0000313" key="3">
    <source>
        <dbReference type="Proteomes" id="UP000324222"/>
    </source>
</evidence>
<feature type="compositionally biased region" description="Basic and acidic residues" evidence="1">
    <location>
        <begin position="88"/>
        <end position="102"/>
    </location>
</feature>
<accession>A0A5B7FII4</accession>
<proteinExistence type="predicted"/>
<evidence type="ECO:0000256" key="1">
    <source>
        <dbReference type="SAM" id="MobiDB-lite"/>
    </source>
</evidence>
<dbReference type="AlphaFoldDB" id="A0A5B7FII4"/>
<name>A0A5B7FII4_PORTR</name>
<organism evidence="2 3">
    <name type="scientific">Portunus trituberculatus</name>
    <name type="common">Swimming crab</name>
    <name type="synonym">Neptunus trituberculatus</name>
    <dbReference type="NCBI Taxonomy" id="210409"/>
    <lineage>
        <taxon>Eukaryota</taxon>
        <taxon>Metazoa</taxon>
        <taxon>Ecdysozoa</taxon>
        <taxon>Arthropoda</taxon>
        <taxon>Crustacea</taxon>
        <taxon>Multicrustacea</taxon>
        <taxon>Malacostraca</taxon>
        <taxon>Eumalacostraca</taxon>
        <taxon>Eucarida</taxon>
        <taxon>Decapoda</taxon>
        <taxon>Pleocyemata</taxon>
        <taxon>Brachyura</taxon>
        <taxon>Eubrachyura</taxon>
        <taxon>Portunoidea</taxon>
        <taxon>Portunidae</taxon>
        <taxon>Portuninae</taxon>
        <taxon>Portunus</taxon>
    </lineage>
</organism>
<evidence type="ECO:0000313" key="2">
    <source>
        <dbReference type="EMBL" id="MPC44748.1"/>
    </source>
</evidence>
<feature type="compositionally biased region" description="Acidic residues" evidence="1">
    <location>
        <begin position="78"/>
        <end position="87"/>
    </location>
</feature>
<gene>
    <name evidence="2" type="ORF">E2C01_038428</name>
</gene>
<keyword evidence="3" id="KW-1185">Reference proteome</keyword>
<sequence length="102" mass="11188">MCSAVAEALTSLHSSLCFSSRLASAPTAPAFLQREAPREPIRWRGKGGHWVGGGYQGQDVTQAVMTHARKGGKCRLLEEEEEEVEEEGGNKDGMEEEEVWGR</sequence>
<protein>
    <submittedName>
        <fullName evidence="2">Uncharacterized protein</fullName>
    </submittedName>
</protein>
<dbReference type="EMBL" id="VSRR010006417">
    <property type="protein sequence ID" value="MPC44748.1"/>
    <property type="molecule type" value="Genomic_DNA"/>
</dbReference>
<dbReference type="Proteomes" id="UP000324222">
    <property type="component" value="Unassembled WGS sequence"/>
</dbReference>